<dbReference type="PROSITE" id="PS50097">
    <property type="entry name" value="BTB"/>
    <property type="match status" value="1"/>
</dbReference>
<dbReference type="SMART" id="SM00061">
    <property type="entry name" value="MATH"/>
    <property type="match status" value="2"/>
</dbReference>
<dbReference type="EMBL" id="BGPR01007573">
    <property type="protein sequence ID" value="GBN27937.1"/>
    <property type="molecule type" value="Genomic_DNA"/>
</dbReference>
<dbReference type="SUPFAM" id="SSF49599">
    <property type="entry name" value="TRAF domain-like"/>
    <property type="match status" value="1"/>
</dbReference>
<dbReference type="CDD" id="cd18186">
    <property type="entry name" value="BTB_POZ_ZBTB_KLHL-like"/>
    <property type="match status" value="1"/>
</dbReference>
<dbReference type="Pfam" id="PF00651">
    <property type="entry name" value="BTB"/>
    <property type="match status" value="1"/>
</dbReference>
<organism evidence="3 4">
    <name type="scientific">Araneus ventricosus</name>
    <name type="common">Orbweaver spider</name>
    <name type="synonym">Epeira ventricosa</name>
    <dbReference type="NCBI Taxonomy" id="182803"/>
    <lineage>
        <taxon>Eukaryota</taxon>
        <taxon>Metazoa</taxon>
        <taxon>Ecdysozoa</taxon>
        <taxon>Arthropoda</taxon>
        <taxon>Chelicerata</taxon>
        <taxon>Arachnida</taxon>
        <taxon>Araneae</taxon>
        <taxon>Araneomorphae</taxon>
        <taxon>Entelegynae</taxon>
        <taxon>Araneoidea</taxon>
        <taxon>Araneidae</taxon>
        <taxon>Araneus</taxon>
    </lineage>
</organism>
<evidence type="ECO:0000259" key="2">
    <source>
        <dbReference type="PROSITE" id="PS50144"/>
    </source>
</evidence>
<dbReference type="AlphaFoldDB" id="A0A4Y2MQ08"/>
<evidence type="ECO:0000313" key="4">
    <source>
        <dbReference type="Proteomes" id="UP000499080"/>
    </source>
</evidence>
<dbReference type="PROSITE" id="PS50144">
    <property type="entry name" value="MATH"/>
    <property type="match status" value="1"/>
</dbReference>
<evidence type="ECO:0000313" key="3">
    <source>
        <dbReference type="EMBL" id="GBN27937.1"/>
    </source>
</evidence>
<comment type="caution">
    <text evidence="3">The sequence shown here is derived from an EMBL/GenBank/DDBJ whole genome shotgun (WGS) entry which is preliminary data.</text>
</comment>
<dbReference type="InterPro" id="IPR002083">
    <property type="entry name" value="MATH/TRAF_dom"/>
</dbReference>
<dbReference type="Gene3D" id="1.25.40.420">
    <property type="match status" value="1"/>
</dbReference>
<dbReference type="Proteomes" id="UP000499080">
    <property type="component" value="Unassembled WGS sequence"/>
</dbReference>
<evidence type="ECO:0000259" key="1">
    <source>
        <dbReference type="PROSITE" id="PS50097"/>
    </source>
</evidence>
<accession>A0A4Y2MQ08</accession>
<feature type="domain" description="BTB" evidence="1">
    <location>
        <begin position="310"/>
        <end position="379"/>
    </location>
</feature>
<dbReference type="Pfam" id="PF22486">
    <property type="entry name" value="MATH_2"/>
    <property type="match status" value="1"/>
</dbReference>
<dbReference type="CDD" id="cd14733">
    <property type="entry name" value="BACK"/>
    <property type="match status" value="1"/>
</dbReference>
<dbReference type="SMART" id="SM00225">
    <property type="entry name" value="BTB"/>
    <property type="match status" value="1"/>
</dbReference>
<gene>
    <name evidence="3" type="ORF">AVEN_216323_1</name>
</gene>
<protein>
    <recommendedName>
        <fullName evidence="5">BTB domain-containing protein</fullName>
    </recommendedName>
</protein>
<feature type="domain" description="MATH" evidence="2">
    <location>
        <begin position="8"/>
        <end position="138"/>
    </location>
</feature>
<dbReference type="InterPro" id="IPR000210">
    <property type="entry name" value="BTB/POZ_dom"/>
</dbReference>
<dbReference type="InterPro" id="IPR008974">
    <property type="entry name" value="TRAF-like"/>
</dbReference>
<name>A0A4Y2MQ08_ARAVE</name>
<proteinExistence type="predicted"/>
<reference evidence="3 4" key="1">
    <citation type="journal article" date="2019" name="Sci. Rep.">
        <title>Orb-weaving spider Araneus ventricosus genome elucidates the spidroin gene catalogue.</title>
        <authorList>
            <person name="Kono N."/>
            <person name="Nakamura H."/>
            <person name="Ohtoshi R."/>
            <person name="Moran D.A.P."/>
            <person name="Shinohara A."/>
            <person name="Yoshida Y."/>
            <person name="Fujiwara M."/>
            <person name="Mori M."/>
            <person name="Tomita M."/>
            <person name="Arakawa K."/>
        </authorList>
    </citation>
    <scope>NUCLEOTIDE SEQUENCE [LARGE SCALE GENOMIC DNA]</scope>
</reference>
<dbReference type="Gene3D" id="2.60.210.10">
    <property type="entry name" value="Apoptosis, Tumor Necrosis Factor Receptor Associated Protein 2, Chain A"/>
    <property type="match status" value="1"/>
</dbReference>
<sequence length="471" mass="55533">MSMECVERFCFGWKIENFSKHMKKTSESFKSPSLVIDALYNTKCHLSLFPRGKEDAQYIGIYLTRADDGLKDVKLPINLTLEFKAADSSLQERRVSLKLIFERNTTWGFDRYIKRSHLLEDLKSCLLPNDTLTIFCNLEIAPFTNYITETMEETSNLEFQWSINNWSKFNYFSNIKKHVHFTGGLSANFEMLIYEKEGSIKELILKIRKIQPMCDIFLKCRVSLLDAHFCEILLQESSYNFQEGIDTISDNLFSVENLKDVYLKDDKLNMRCILIMSWSKRKIQNYLLEKKIDTYINDSYRKLFRKGKCCDVQVRCGHKVVGCHKYILFEKSPVLKNKLEHAQENTPEGCIVINIHDLDGDTIQHMINFMYFDELKDMDYVSSMKLFSAGHKYRIKCLKKKCSSRLRTFFSFQNSLQILVASEDNEDTDLKRCAIIYIKDNFSEISLTDEWKNFRRKQKMLADELLQLFQR</sequence>
<keyword evidence="4" id="KW-1185">Reference proteome</keyword>
<dbReference type="PANTHER" id="PTHR24413">
    <property type="entry name" value="SPECKLE-TYPE POZ PROTEIN"/>
    <property type="match status" value="1"/>
</dbReference>
<dbReference type="InterPro" id="IPR011333">
    <property type="entry name" value="SKP1/BTB/POZ_sf"/>
</dbReference>
<dbReference type="OrthoDB" id="6359943at2759"/>
<evidence type="ECO:0008006" key="5">
    <source>
        <dbReference type="Google" id="ProtNLM"/>
    </source>
</evidence>
<dbReference type="Gene3D" id="3.30.710.10">
    <property type="entry name" value="Potassium Channel Kv1.1, Chain A"/>
    <property type="match status" value="1"/>
</dbReference>
<dbReference type="SUPFAM" id="SSF54695">
    <property type="entry name" value="POZ domain"/>
    <property type="match status" value="1"/>
</dbReference>
<dbReference type="GO" id="GO:0030163">
    <property type="term" value="P:protein catabolic process"/>
    <property type="evidence" value="ECO:0007669"/>
    <property type="project" value="UniProtKB-ARBA"/>
</dbReference>